<comment type="similarity">
    <text evidence="1">Belongs to the bacterial solute-binding protein 3 family.</text>
</comment>
<evidence type="ECO:0000256" key="4">
    <source>
        <dbReference type="SAM" id="SignalP"/>
    </source>
</evidence>
<dbReference type="Gene3D" id="3.40.190.10">
    <property type="entry name" value="Periplasmic binding protein-like II"/>
    <property type="match status" value="2"/>
</dbReference>
<feature type="domain" description="Solute-binding protein family 3/N-terminal" evidence="5">
    <location>
        <begin position="33"/>
        <end position="265"/>
    </location>
</feature>
<organism evidence="6 7">
    <name type="scientific">Comamonas koreensis</name>
    <dbReference type="NCBI Taxonomy" id="160825"/>
    <lineage>
        <taxon>Bacteria</taxon>
        <taxon>Pseudomonadati</taxon>
        <taxon>Pseudomonadota</taxon>
        <taxon>Betaproteobacteria</taxon>
        <taxon>Burkholderiales</taxon>
        <taxon>Comamonadaceae</taxon>
        <taxon>Comamonas</taxon>
    </lineage>
</organism>
<feature type="signal peptide" evidence="4">
    <location>
        <begin position="1"/>
        <end position="22"/>
    </location>
</feature>
<proteinExistence type="inferred from homology"/>
<name>A0AAW4XXF8_9BURK</name>
<dbReference type="SUPFAM" id="SSF53850">
    <property type="entry name" value="Periplasmic binding protein-like II"/>
    <property type="match status" value="1"/>
</dbReference>
<evidence type="ECO:0000259" key="5">
    <source>
        <dbReference type="SMART" id="SM00062"/>
    </source>
</evidence>
<dbReference type="PANTHER" id="PTHR30085:SF2">
    <property type="entry name" value="GLUTAMATE_ASPARTATE IMPORT SOLUTE-BINDING PROTEIN"/>
    <property type="match status" value="1"/>
</dbReference>
<protein>
    <submittedName>
        <fullName evidence="6">Amino acid ABC transporter substrate-binding protein</fullName>
    </submittedName>
</protein>
<dbReference type="PANTHER" id="PTHR30085">
    <property type="entry name" value="AMINO ACID ABC TRANSPORTER PERMEASE"/>
    <property type="match status" value="1"/>
</dbReference>
<keyword evidence="3 4" id="KW-0732">Signal</keyword>
<evidence type="ECO:0000313" key="6">
    <source>
        <dbReference type="EMBL" id="MCD2165374.1"/>
    </source>
</evidence>
<evidence type="ECO:0000313" key="7">
    <source>
        <dbReference type="Proteomes" id="UP001199260"/>
    </source>
</evidence>
<dbReference type="Proteomes" id="UP001199260">
    <property type="component" value="Unassembled WGS sequence"/>
</dbReference>
<dbReference type="CDD" id="cd13688">
    <property type="entry name" value="PBP2_GltI_DEBP"/>
    <property type="match status" value="1"/>
</dbReference>
<dbReference type="GO" id="GO:0030288">
    <property type="term" value="C:outer membrane-bounded periplasmic space"/>
    <property type="evidence" value="ECO:0007669"/>
    <property type="project" value="TreeGrafter"/>
</dbReference>
<dbReference type="SMART" id="SM00062">
    <property type="entry name" value="PBPb"/>
    <property type="match status" value="1"/>
</dbReference>
<dbReference type="RefSeq" id="WP_133856673.1">
    <property type="nucleotide sequence ID" value="NZ_JAJNCT010000009.1"/>
</dbReference>
<gene>
    <name evidence="6" type="ORF">LPW39_09530</name>
</gene>
<dbReference type="InterPro" id="IPR051455">
    <property type="entry name" value="Bact_solute-bind_prot3"/>
</dbReference>
<feature type="chain" id="PRO_5043498663" evidence="4">
    <location>
        <begin position="23"/>
        <end position="294"/>
    </location>
</feature>
<dbReference type="Pfam" id="PF00497">
    <property type="entry name" value="SBP_bac_3"/>
    <property type="match status" value="1"/>
</dbReference>
<dbReference type="AlphaFoldDB" id="A0AAW4XXF8"/>
<accession>A0AAW4XXF8</accession>
<dbReference type="EMBL" id="JAJNCT010000009">
    <property type="protein sequence ID" value="MCD2165374.1"/>
    <property type="molecule type" value="Genomic_DNA"/>
</dbReference>
<sequence length="294" mass="31776">MKFVKSLVCAAAAVACLPSAFADVLAKAKDSGEITFAYRESSVPFSYLSGGQNAIGFSVDISNAVADAVRKEIGKPDLKVKWQSVTSANRIPLIQNGTIVLECGSTTNNSARNKDVDFAINYFYTGTRVAVKKSAGIKNWADLKGKTLAITTGTTNLPVVRKYSADQKLDINITLAKDHSDGFLLMENDRAAGFAMDDILLYGLKANSKDPAAYEVVADALQVEPYACMLPKDDPAFKKIVDGVIGGMMKSGEFTKLYDKWFMQPIPPKNQALGLPMNKELQDNLTAQSDKPAI</sequence>
<dbReference type="PROSITE" id="PS51257">
    <property type="entry name" value="PROKAR_LIPOPROTEIN"/>
    <property type="match status" value="1"/>
</dbReference>
<keyword evidence="2" id="KW-0813">Transport</keyword>
<dbReference type="GO" id="GO:0006865">
    <property type="term" value="P:amino acid transport"/>
    <property type="evidence" value="ECO:0007669"/>
    <property type="project" value="TreeGrafter"/>
</dbReference>
<evidence type="ECO:0000256" key="3">
    <source>
        <dbReference type="ARBA" id="ARBA00022729"/>
    </source>
</evidence>
<keyword evidence="7" id="KW-1185">Reference proteome</keyword>
<evidence type="ECO:0000256" key="2">
    <source>
        <dbReference type="ARBA" id="ARBA00022448"/>
    </source>
</evidence>
<dbReference type="GO" id="GO:0005576">
    <property type="term" value="C:extracellular region"/>
    <property type="evidence" value="ECO:0007669"/>
    <property type="project" value="TreeGrafter"/>
</dbReference>
<comment type="caution">
    <text evidence="6">The sequence shown here is derived from an EMBL/GenBank/DDBJ whole genome shotgun (WGS) entry which is preliminary data.</text>
</comment>
<dbReference type="InterPro" id="IPR001638">
    <property type="entry name" value="Solute-binding_3/MltF_N"/>
</dbReference>
<reference evidence="6 7" key="1">
    <citation type="submission" date="2021-11" db="EMBL/GenBank/DDBJ databases">
        <title>Genome sequence.</title>
        <authorList>
            <person name="Sun Q."/>
        </authorList>
    </citation>
    <scope>NUCLEOTIDE SEQUENCE [LARGE SCALE GENOMIC DNA]</scope>
    <source>
        <strain evidence="6 7">KCTC 12005</strain>
    </source>
</reference>
<evidence type="ECO:0000256" key="1">
    <source>
        <dbReference type="ARBA" id="ARBA00010333"/>
    </source>
</evidence>